<feature type="region of interest" description="Disordered" evidence="1">
    <location>
        <begin position="266"/>
        <end position="316"/>
    </location>
</feature>
<reference evidence="2" key="1">
    <citation type="submission" date="2021-06" db="EMBL/GenBank/DDBJ databases">
        <title>Comparative genomics, transcriptomics and evolutionary studies reveal genomic signatures of adaptation to plant cell wall in hemibiotrophic fungi.</title>
        <authorList>
            <consortium name="DOE Joint Genome Institute"/>
            <person name="Baroncelli R."/>
            <person name="Diaz J.F."/>
            <person name="Benocci T."/>
            <person name="Peng M."/>
            <person name="Battaglia E."/>
            <person name="Haridas S."/>
            <person name="Andreopoulos W."/>
            <person name="Labutti K."/>
            <person name="Pangilinan J."/>
            <person name="Floch G.L."/>
            <person name="Makela M.R."/>
            <person name="Henrissat B."/>
            <person name="Grigoriev I.V."/>
            <person name="Crouch J.A."/>
            <person name="De Vries R.P."/>
            <person name="Sukno S.A."/>
            <person name="Thon M.R."/>
        </authorList>
    </citation>
    <scope>NUCLEOTIDE SEQUENCE</scope>
    <source>
        <strain evidence="2">MAFF235873</strain>
    </source>
</reference>
<keyword evidence="3" id="KW-1185">Reference proteome</keyword>
<proteinExistence type="predicted"/>
<organism evidence="2 3">
    <name type="scientific">Colletotrichum zoysiae</name>
    <dbReference type="NCBI Taxonomy" id="1216348"/>
    <lineage>
        <taxon>Eukaryota</taxon>
        <taxon>Fungi</taxon>
        <taxon>Dikarya</taxon>
        <taxon>Ascomycota</taxon>
        <taxon>Pezizomycotina</taxon>
        <taxon>Sordariomycetes</taxon>
        <taxon>Hypocreomycetidae</taxon>
        <taxon>Glomerellales</taxon>
        <taxon>Glomerellaceae</taxon>
        <taxon>Colletotrichum</taxon>
        <taxon>Colletotrichum graminicola species complex</taxon>
    </lineage>
</organism>
<protein>
    <submittedName>
        <fullName evidence="2">Uncharacterized protein</fullName>
    </submittedName>
</protein>
<name>A0AAD9H2K5_9PEZI</name>
<sequence>MTLSVQSLVNALGEQVTTESCDLCRLNHSQDFHGIAIGMREATISWTRGLKCSEEIFKPYGLNRGLGRPGTEEAGLAAFGNRPYDILASVRLSQRRRVTQVSAFPPASGEDFPMHVPKRKTSPHPKHLSAKLRMEIVLQEREAMFRELEAEHKRRVWELQAQSGLDDARISADNNEKDITDEQIDFYLDDDSIPISERIRSLTYVAPQRSHDNSNSSSPQTPSPPGPRKVDGLPAIPPVSPLYFTESGFLADPAENFHSISDRIDGQCDASPSERSVKTVETASEGDLDGNTLGPASRGSSGVASRMGPEIRAITPPRPARAPFRCITHGVEKQNGCQTCEVGTFWEIGLKPGQLMSPPGPEPGQF</sequence>
<dbReference type="EMBL" id="MU843121">
    <property type="protein sequence ID" value="KAK2021258.1"/>
    <property type="molecule type" value="Genomic_DNA"/>
</dbReference>
<evidence type="ECO:0000313" key="3">
    <source>
        <dbReference type="Proteomes" id="UP001232148"/>
    </source>
</evidence>
<dbReference type="AlphaFoldDB" id="A0AAD9H2K5"/>
<evidence type="ECO:0000256" key="1">
    <source>
        <dbReference type="SAM" id="MobiDB-lite"/>
    </source>
</evidence>
<comment type="caution">
    <text evidence="2">The sequence shown here is derived from an EMBL/GenBank/DDBJ whole genome shotgun (WGS) entry which is preliminary data.</text>
</comment>
<feature type="region of interest" description="Disordered" evidence="1">
    <location>
        <begin position="104"/>
        <end position="127"/>
    </location>
</feature>
<feature type="region of interest" description="Disordered" evidence="1">
    <location>
        <begin position="206"/>
        <end position="235"/>
    </location>
</feature>
<evidence type="ECO:0000313" key="2">
    <source>
        <dbReference type="EMBL" id="KAK2021258.1"/>
    </source>
</evidence>
<dbReference type="Proteomes" id="UP001232148">
    <property type="component" value="Unassembled WGS sequence"/>
</dbReference>
<accession>A0AAD9H2K5</accession>
<feature type="compositionally biased region" description="Basic residues" evidence="1">
    <location>
        <begin position="116"/>
        <end position="127"/>
    </location>
</feature>
<gene>
    <name evidence="2" type="ORF">LX32DRAFT_677883</name>
</gene>